<evidence type="ECO:0000313" key="3">
    <source>
        <dbReference type="Proteomes" id="UP000184428"/>
    </source>
</evidence>
<dbReference type="SUPFAM" id="SSF56634">
    <property type="entry name" value="Heme-dependent catalase-like"/>
    <property type="match status" value="1"/>
</dbReference>
<accession>A0A1M7UKT6</accession>
<dbReference type="InterPro" id="IPR020835">
    <property type="entry name" value="Catalase_sf"/>
</dbReference>
<dbReference type="PANTHER" id="PTHR36195:SF4">
    <property type="entry name" value="DOMAIN PROTEIN, PUTATIVE (AFU_ORTHOLOGUE AFUA_5G01990)-RELATED"/>
    <property type="match status" value="1"/>
</dbReference>
<dbReference type="EMBL" id="FRDM01000021">
    <property type="protein sequence ID" value="SHN83589.1"/>
    <property type="molecule type" value="Genomic_DNA"/>
</dbReference>
<feature type="compositionally biased region" description="Basic and acidic residues" evidence="1">
    <location>
        <begin position="399"/>
        <end position="408"/>
    </location>
</feature>
<evidence type="ECO:0000256" key="1">
    <source>
        <dbReference type="SAM" id="MobiDB-lite"/>
    </source>
</evidence>
<dbReference type="CDD" id="cd08152">
    <property type="entry name" value="y4iL_like"/>
    <property type="match status" value="1"/>
</dbReference>
<protein>
    <recommendedName>
        <fullName evidence="4">Catalase</fullName>
    </recommendedName>
</protein>
<dbReference type="Gene3D" id="2.40.180.10">
    <property type="entry name" value="Catalase core domain"/>
    <property type="match status" value="1"/>
</dbReference>
<dbReference type="AlphaFoldDB" id="A0A1M7UKT6"/>
<dbReference type="PANTHER" id="PTHR36195">
    <property type="entry name" value="DOMAIN PROTEIN, PUTATIVE (AFU_ORTHOLOGUE AFUA_5G01990)-RELATED-RELATED"/>
    <property type="match status" value="1"/>
</dbReference>
<gene>
    <name evidence="2" type="ORF">SAMN05660350_03445</name>
</gene>
<dbReference type="GO" id="GO:0020037">
    <property type="term" value="F:heme binding"/>
    <property type="evidence" value="ECO:0007669"/>
    <property type="project" value="InterPro"/>
</dbReference>
<evidence type="ECO:0008006" key="4">
    <source>
        <dbReference type="Google" id="ProtNLM"/>
    </source>
</evidence>
<name>A0A1M7UKT6_9ACTN</name>
<organism evidence="2 3">
    <name type="scientific">Geodermatophilus obscurus</name>
    <dbReference type="NCBI Taxonomy" id="1861"/>
    <lineage>
        <taxon>Bacteria</taxon>
        <taxon>Bacillati</taxon>
        <taxon>Actinomycetota</taxon>
        <taxon>Actinomycetes</taxon>
        <taxon>Geodermatophilales</taxon>
        <taxon>Geodermatophilaceae</taxon>
        <taxon>Geodermatophilus</taxon>
    </lineage>
</organism>
<proteinExistence type="predicted"/>
<sequence>MNPGGPFTYFVLRPLSDLFLWAWRLERRLEFLYRPHVDRWLRPPLFALLQALQNRLREDEHLALAQEEPLPDEERYTQEIIDEISAFTRENWLPGAAQRFGNTKTFGVLRGEFTVLPDLPEHLRQGLFAAPGRFPAWVRFSGPGPFAPPDLEDLGQCSVAIKVMGVDGPKLMPDEERTQDLILVSPASFVTPDVRENSRMQKWVRAKAPLGYLLDPPGRHLLHLAMQLLYSPMHANPLEVQYYSNVPFLLGDGRAVEYSLRPRQRGRTRIPAHPTENYLREAMVRTLARGDWEMDFMVQVQTDPHRMPIEDATVKWPERLSPYVPVARLRLPAQRFDSDAQLAFADVLRYNPWHSLPEHRPLGNSNRARRRMYAELAQLRQSMNAVPHVEPDGSEVFPDDDRRPERQRRATVVGRRAVPEG</sequence>
<reference evidence="2 3" key="1">
    <citation type="submission" date="2016-12" db="EMBL/GenBank/DDBJ databases">
        <authorList>
            <person name="Song W.-J."/>
            <person name="Kurnit D.M."/>
        </authorList>
    </citation>
    <scope>NUCLEOTIDE SEQUENCE [LARGE SCALE GENOMIC DNA]</scope>
    <source>
        <strain evidence="2 3">DSM 43162</strain>
    </source>
</reference>
<evidence type="ECO:0000313" key="2">
    <source>
        <dbReference type="EMBL" id="SHN83589.1"/>
    </source>
</evidence>
<dbReference type="RefSeq" id="WP_072919908.1">
    <property type="nucleotide sequence ID" value="NZ_FRDM01000021.1"/>
</dbReference>
<dbReference type="Proteomes" id="UP000184428">
    <property type="component" value="Unassembled WGS sequence"/>
</dbReference>
<feature type="region of interest" description="Disordered" evidence="1">
    <location>
        <begin position="384"/>
        <end position="421"/>
    </location>
</feature>